<feature type="domain" description="DUF659" evidence="2">
    <location>
        <begin position="132"/>
        <end position="178"/>
    </location>
</feature>
<evidence type="ECO:0000259" key="2">
    <source>
        <dbReference type="Pfam" id="PF04937"/>
    </source>
</evidence>
<comment type="caution">
    <text evidence="4">The sequence shown here is derived from an EMBL/GenBank/DDBJ whole genome shotgun (WGS) entry which is preliminary data.</text>
</comment>
<dbReference type="AlphaFoldDB" id="A0AA39SWF2"/>
<reference evidence="4" key="1">
    <citation type="journal article" date="2022" name="Plant J.">
        <title>Strategies of tolerance reflected in two North American maple genomes.</title>
        <authorList>
            <person name="McEvoy S.L."/>
            <person name="Sezen U.U."/>
            <person name="Trouern-Trend A."/>
            <person name="McMahon S.M."/>
            <person name="Schaberg P.G."/>
            <person name="Yang J."/>
            <person name="Wegrzyn J.L."/>
            <person name="Swenson N.G."/>
        </authorList>
    </citation>
    <scope>NUCLEOTIDE SEQUENCE</scope>
    <source>
        <strain evidence="4">NS2018</strain>
    </source>
</reference>
<dbReference type="EMBL" id="JAUESC010000004">
    <property type="protein sequence ID" value="KAK0598703.1"/>
    <property type="molecule type" value="Genomic_DNA"/>
</dbReference>
<dbReference type="InterPro" id="IPR007021">
    <property type="entry name" value="DUF659"/>
</dbReference>
<protein>
    <recommendedName>
        <fullName evidence="6">HAT C-terminal dimerisation domain-containing protein</fullName>
    </recommendedName>
</protein>
<reference evidence="4" key="2">
    <citation type="submission" date="2023-06" db="EMBL/GenBank/DDBJ databases">
        <authorList>
            <person name="Swenson N.G."/>
            <person name="Wegrzyn J.L."/>
            <person name="Mcevoy S.L."/>
        </authorList>
    </citation>
    <scope>NUCLEOTIDE SEQUENCE</scope>
    <source>
        <strain evidence="4">NS2018</strain>
        <tissue evidence="4">Leaf</tissue>
    </source>
</reference>
<evidence type="ECO:0008006" key="6">
    <source>
        <dbReference type="Google" id="ProtNLM"/>
    </source>
</evidence>
<dbReference type="Pfam" id="PF05699">
    <property type="entry name" value="Dimer_Tnp_hAT"/>
    <property type="match status" value="1"/>
</dbReference>
<keyword evidence="5" id="KW-1185">Reference proteome</keyword>
<dbReference type="InterPro" id="IPR012337">
    <property type="entry name" value="RNaseH-like_sf"/>
</dbReference>
<evidence type="ECO:0000259" key="3">
    <source>
        <dbReference type="Pfam" id="PF05699"/>
    </source>
</evidence>
<feature type="compositionally biased region" description="Gly residues" evidence="1">
    <location>
        <begin position="40"/>
        <end position="54"/>
    </location>
</feature>
<dbReference type="Proteomes" id="UP001168877">
    <property type="component" value="Unassembled WGS sequence"/>
</dbReference>
<feature type="compositionally biased region" description="Basic and acidic residues" evidence="1">
    <location>
        <begin position="514"/>
        <end position="529"/>
    </location>
</feature>
<dbReference type="Pfam" id="PF04937">
    <property type="entry name" value="DUF659"/>
    <property type="match status" value="1"/>
</dbReference>
<dbReference type="PANTHER" id="PTHR32166">
    <property type="entry name" value="OSJNBA0013A04.12 PROTEIN"/>
    <property type="match status" value="1"/>
</dbReference>
<feature type="region of interest" description="Disordered" evidence="1">
    <location>
        <begin position="465"/>
        <end position="529"/>
    </location>
</feature>
<feature type="region of interest" description="Disordered" evidence="1">
    <location>
        <begin position="36"/>
        <end position="84"/>
    </location>
</feature>
<evidence type="ECO:0000256" key="1">
    <source>
        <dbReference type="SAM" id="MobiDB-lite"/>
    </source>
</evidence>
<feature type="compositionally biased region" description="Basic residues" evidence="1">
    <location>
        <begin position="479"/>
        <end position="488"/>
    </location>
</feature>
<feature type="domain" description="HAT C-terminal dimerisation" evidence="3">
    <location>
        <begin position="345"/>
        <end position="409"/>
    </location>
</feature>
<dbReference type="GO" id="GO:0046983">
    <property type="term" value="F:protein dimerization activity"/>
    <property type="evidence" value="ECO:0007669"/>
    <property type="project" value="InterPro"/>
</dbReference>
<sequence>MKTYLKKRENTKQAMEQIFDERVDCGSYYHTHASLDDQEMGGGGSCPGGSGGLSSRGVRGPIDRFFPSKGNDNEHGKGHLPPKDVKEASKLVTMDVGRFFFENGIPFNVASSPSFASMCRSLGDYGRGYKVPSPHDLSTWVLQKEVETTNTIVEEVKKTWKTTGVTIMSDGWTDIRGRRKWLSSTYAKKKEGKEIRHIVLKDKHFWPSVVYAIKTTQPLVKVLRLVDGDIPAMGFLYGAIDEEKEEIAKNLKEDLGAYKEIWDIIDKRWEFQLHRHLHAAAYFMNLQFQYSDNFSTHSEIRSGLFQVMDKLIVDLEERKVADIQLDAFVEKRGVFGYSMAQSTIKKRSPADWWNQFGHETPELKKFAVKVLSLTCAASGCERNWSTFNQVHTKRRNRLATTRLHKLVYVMYNKRLKDRHLRKQKLRENDDPLVLDYVPSDDEWIVDEGGELRNVGDDYLDFDGGDVTSQDVNHGSGTSSKKRKDHPRKGVMLNLMDEEDDWIDHNTDGDEDIGVDEHLYDSSFDHSSDE</sequence>
<evidence type="ECO:0000313" key="4">
    <source>
        <dbReference type="EMBL" id="KAK0598703.1"/>
    </source>
</evidence>
<evidence type="ECO:0000313" key="5">
    <source>
        <dbReference type="Proteomes" id="UP001168877"/>
    </source>
</evidence>
<name>A0AA39SWF2_ACESA</name>
<feature type="compositionally biased region" description="Basic and acidic residues" evidence="1">
    <location>
        <begin position="71"/>
        <end position="84"/>
    </location>
</feature>
<dbReference type="PANTHER" id="PTHR32166:SF74">
    <property type="entry name" value="OS05G0256350 PROTEIN"/>
    <property type="match status" value="1"/>
</dbReference>
<proteinExistence type="predicted"/>
<dbReference type="SUPFAM" id="SSF53098">
    <property type="entry name" value="Ribonuclease H-like"/>
    <property type="match status" value="1"/>
</dbReference>
<gene>
    <name evidence="4" type="ORF">LWI29_037170</name>
</gene>
<dbReference type="InterPro" id="IPR008906">
    <property type="entry name" value="HATC_C_dom"/>
</dbReference>
<organism evidence="4 5">
    <name type="scientific">Acer saccharum</name>
    <name type="common">Sugar maple</name>
    <dbReference type="NCBI Taxonomy" id="4024"/>
    <lineage>
        <taxon>Eukaryota</taxon>
        <taxon>Viridiplantae</taxon>
        <taxon>Streptophyta</taxon>
        <taxon>Embryophyta</taxon>
        <taxon>Tracheophyta</taxon>
        <taxon>Spermatophyta</taxon>
        <taxon>Magnoliopsida</taxon>
        <taxon>eudicotyledons</taxon>
        <taxon>Gunneridae</taxon>
        <taxon>Pentapetalae</taxon>
        <taxon>rosids</taxon>
        <taxon>malvids</taxon>
        <taxon>Sapindales</taxon>
        <taxon>Sapindaceae</taxon>
        <taxon>Hippocastanoideae</taxon>
        <taxon>Acereae</taxon>
        <taxon>Acer</taxon>
    </lineage>
</organism>
<feature type="compositionally biased region" description="Polar residues" evidence="1">
    <location>
        <begin position="466"/>
        <end position="478"/>
    </location>
</feature>
<accession>A0AA39SWF2</accession>